<dbReference type="SUPFAM" id="SSF141255">
    <property type="entry name" value="YccV-like"/>
    <property type="match status" value="1"/>
</dbReference>
<evidence type="ECO:0000259" key="1">
    <source>
        <dbReference type="SMART" id="SM00992"/>
    </source>
</evidence>
<dbReference type="Gene3D" id="2.30.30.390">
    <property type="entry name" value="Hemimethylated DNA-binding domain"/>
    <property type="match status" value="1"/>
</dbReference>
<dbReference type="GO" id="GO:0003677">
    <property type="term" value="F:DNA binding"/>
    <property type="evidence" value="ECO:0007669"/>
    <property type="project" value="InterPro"/>
</dbReference>
<evidence type="ECO:0000313" key="2">
    <source>
        <dbReference type="EMBL" id="SVD54769.1"/>
    </source>
</evidence>
<accession>A0A382W7T2</accession>
<dbReference type="InterPro" id="IPR011722">
    <property type="entry name" value="Hemimethylated_DNA-bd_dom"/>
</dbReference>
<dbReference type="EMBL" id="UINC01157655">
    <property type="protein sequence ID" value="SVD54769.1"/>
    <property type="molecule type" value="Genomic_DNA"/>
</dbReference>
<reference evidence="2" key="1">
    <citation type="submission" date="2018-05" db="EMBL/GenBank/DDBJ databases">
        <authorList>
            <person name="Lanie J.A."/>
            <person name="Ng W.-L."/>
            <person name="Kazmierczak K.M."/>
            <person name="Andrzejewski T.M."/>
            <person name="Davidsen T.M."/>
            <person name="Wayne K.J."/>
            <person name="Tettelin H."/>
            <person name="Glass J.I."/>
            <person name="Rusch D."/>
            <person name="Podicherti R."/>
            <person name="Tsui H.-C.T."/>
            <person name="Winkler M.E."/>
        </authorList>
    </citation>
    <scope>NUCLEOTIDE SEQUENCE</scope>
</reference>
<gene>
    <name evidence="2" type="ORF">METZ01_LOCUS407623</name>
</gene>
<feature type="non-terminal residue" evidence="2">
    <location>
        <position position="72"/>
    </location>
</feature>
<dbReference type="SMART" id="SM00992">
    <property type="entry name" value="YccV-like"/>
    <property type="match status" value="1"/>
</dbReference>
<dbReference type="Pfam" id="PF08755">
    <property type="entry name" value="YccV-like"/>
    <property type="match status" value="1"/>
</dbReference>
<organism evidence="2">
    <name type="scientific">marine metagenome</name>
    <dbReference type="NCBI Taxonomy" id="408172"/>
    <lineage>
        <taxon>unclassified sequences</taxon>
        <taxon>metagenomes</taxon>
        <taxon>ecological metagenomes</taxon>
    </lineage>
</organism>
<sequence length="72" mass="8661">MAIQKAKFSIGDIVKHKHFDFRGVIYDVDFEFNNSEEWYQSIPKNVRPRKDQPYYHILAENDDITYEAYVSE</sequence>
<feature type="domain" description="Hemimethylated DNA-binding" evidence="1">
    <location>
        <begin position="5"/>
        <end position="72"/>
    </location>
</feature>
<protein>
    <recommendedName>
        <fullName evidence="1">Hemimethylated DNA-binding domain-containing protein</fullName>
    </recommendedName>
</protein>
<proteinExistence type="predicted"/>
<dbReference type="InterPro" id="IPR036623">
    <property type="entry name" value="Hemimethylated_DNA-bd_sf"/>
</dbReference>
<name>A0A382W7T2_9ZZZZ</name>
<dbReference type="AlphaFoldDB" id="A0A382W7T2"/>
<dbReference type="NCBIfam" id="TIGR02097">
    <property type="entry name" value="yccV"/>
    <property type="match status" value="1"/>
</dbReference>